<accession>A0A3L8SFS4</accession>
<comment type="caution">
    <text evidence="1">The sequence shown here is derived from an EMBL/GenBank/DDBJ whole genome shotgun (WGS) entry which is preliminary data.</text>
</comment>
<organism evidence="1 2">
    <name type="scientific">Chloebia gouldiae</name>
    <name type="common">Gouldian finch</name>
    <name type="synonym">Erythrura gouldiae</name>
    <dbReference type="NCBI Taxonomy" id="44316"/>
    <lineage>
        <taxon>Eukaryota</taxon>
        <taxon>Metazoa</taxon>
        <taxon>Chordata</taxon>
        <taxon>Craniata</taxon>
        <taxon>Vertebrata</taxon>
        <taxon>Euteleostomi</taxon>
        <taxon>Archelosauria</taxon>
        <taxon>Archosauria</taxon>
        <taxon>Dinosauria</taxon>
        <taxon>Saurischia</taxon>
        <taxon>Theropoda</taxon>
        <taxon>Coelurosauria</taxon>
        <taxon>Aves</taxon>
        <taxon>Neognathae</taxon>
        <taxon>Neoaves</taxon>
        <taxon>Telluraves</taxon>
        <taxon>Australaves</taxon>
        <taxon>Passeriformes</taxon>
        <taxon>Passeroidea</taxon>
        <taxon>Passeridae</taxon>
        <taxon>Chloebia</taxon>
    </lineage>
</organism>
<name>A0A3L8SFS4_CHLGU</name>
<dbReference type="Proteomes" id="UP000276834">
    <property type="component" value="Unassembled WGS sequence"/>
</dbReference>
<gene>
    <name evidence="1" type="ORF">DV515_00008409</name>
</gene>
<sequence length="143" mass="16278">MGLSSLFEVTFKLIWSQQDSNIHSDLGLLFGVSPQNRNGHNKEGMVRVCKWRSAAASQLPLSSPSSRRLQNLSANVLVALENFNRSALDDARTRLNFQPIRLCGARGRRFYTLPTAKLKGHISSRNWRQNSDRLRTFFVFITI</sequence>
<dbReference type="EMBL" id="QUSF01000024">
    <property type="protein sequence ID" value="RLW01003.1"/>
    <property type="molecule type" value="Genomic_DNA"/>
</dbReference>
<dbReference type="AlphaFoldDB" id="A0A3L8SFS4"/>
<keyword evidence="2" id="KW-1185">Reference proteome</keyword>
<reference evidence="1 2" key="1">
    <citation type="journal article" date="2018" name="Proc. R. Soc. B">
        <title>A non-coding region near Follistatin controls head colour polymorphism in the Gouldian finch.</title>
        <authorList>
            <person name="Toomey M.B."/>
            <person name="Marques C.I."/>
            <person name="Andrade P."/>
            <person name="Araujo P.M."/>
            <person name="Sabatino S."/>
            <person name="Gazda M.A."/>
            <person name="Afonso S."/>
            <person name="Lopes R.J."/>
            <person name="Corbo J.C."/>
            <person name="Carneiro M."/>
        </authorList>
    </citation>
    <scope>NUCLEOTIDE SEQUENCE [LARGE SCALE GENOMIC DNA]</scope>
    <source>
        <strain evidence="1">Red01</strain>
        <tissue evidence="1">Muscle</tissue>
    </source>
</reference>
<evidence type="ECO:0000313" key="1">
    <source>
        <dbReference type="EMBL" id="RLW01003.1"/>
    </source>
</evidence>
<evidence type="ECO:0000313" key="2">
    <source>
        <dbReference type="Proteomes" id="UP000276834"/>
    </source>
</evidence>
<protein>
    <submittedName>
        <fullName evidence="1">Uncharacterized protein</fullName>
    </submittedName>
</protein>
<proteinExistence type="predicted"/>